<dbReference type="InterPro" id="IPR036291">
    <property type="entry name" value="NAD(P)-bd_dom_sf"/>
</dbReference>
<dbReference type="Pfam" id="PF16924">
    <property type="entry name" value="DpaA_N"/>
    <property type="match status" value="1"/>
</dbReference>
<comment type="caution">
    <text evidence="3">The sequence shown here is derived from an EMBL/GenBank/DDBJ whole genome shotgun (WGS) entry which is preliminary data.</text>
</comment>
<name>A0A8J6TWG9_9FIRM</name>
<accession>A0A8J6TWG9</accession>
<dbReference type="SUPFAM" id="SSF51735">
    <property type="entry name" value="NAD(P)-binding Rossmann-fold domains"/>
    <property type="match status" value="1"/>
</dbReference>
<dbReference type="InterPro" id="IPR006140">
    <property type="entry name" value="D-isomer_DH_NAD-bd"/>
</dbReference>
<sequence>MKHQIKKPTCVLAGGDLRQAYLANLLTEDMDVSVTAMGEDPSLFSPHVAVNSIPASHPDVLVLPMPVSNGSMLNAPLQKEPVPLAEILPLAGPNTLVFGGKVSAELEHSLSPCRVYDYLEREELAVLNAAVTAEGTLQLLLSELPVTILGLNVLIVGSGRISRALRTRLSALGAKVTVSARKHADLAWVEAEGCRPLPVASLSEEIGQFDAVINTVPAKLFDEPLLRKLSKHALLIDLASKPGGVDFEEANRLGIKTIWALSLPGKTAPITSGEIICQTIRNIMKEEQHE</sequence>
<protein>
    <submittedName>
        <fullName evidence="3">Dipicolinate synthase subunit DpsA</fullName>
    </submittedName>
</protein>
<dbReference type="RefSeq" id="WP_093988149.1">
    <property type="nucleotide sequence ID" value="NZ_FYDD01000003.1"/>
</dbReference>
<dbReference type="OrthoDB" id="8840764at2"/>
<dbReference type="EMBL" id="JACRTL010000001">
    <property type="protein sequence ID" value="MBC8609715.1"/>
    <property type="molecule type" value="Genomic_DNA"/>
</dbReference>
<evidence type="ECO:0000313" key="3">
    <source>
        <dbReference type="EMBL" id="MBC8609715.1"/>
    </source>
</evidence>
<proteinExistence type="predicted"/>
<evidence type="ECO:0000313" key="4">
    <source>
        <dbReference type="Proteomes" id="UP000632659"/>
    </source>
</evidence>
<evidence type="ECO:0000259" key="2">
    <source>
        <dbReference type="Pfam" id="PF16924"/>
    </source>
</evidence>
<dbReference type="Pfam" id="PF02826">
    <property type="entry name" value="2-Hacid_dh_C"/>
    <property type="match status" value="1"/>
</dbReference>
<dbReference type="AlphaFoldDB" id="A0A8J6TWG9"/>
<dbReference type="GO" id="GO:0051287">
    <property type="term" value="F:NAD binding"/>
    <property type="evidence" value="ECO:0007669"/>
    <property type="project" value="InterPro"/>
</dbReference>
<dbReference type="Gene3D" id="3.40.50.720">
    <property type="entry name" value="NAD(P)-binding Rossmann-like Domain"/>
    <property type="match status" value="1"/>
</dbReference>
<feature type="domain" description="D-isomer specific 2-hydroxyacid dehydrogenase NAD-binding" evidence="1">
    <location>
        <begin position="148"/>
        <end position="239"/>
    </location>
</feature>
<gene>
    <name evidence="3" type="ORF">H8702_01090</name>
</gene>
<dbReference type="InterPro" id="IPR031629">
    <property type="entry name" value="DpaA_N"/>
</dbReference>
<feature type="domain" description="Dipicolinate synthase subunit A N-terminal" evidence="2">
    <location>
        <begin position="11"/>
        <end position="110"/>
    </location>
</feature>
<evidence type="ECO:0000259" key="1">
    <source>
        <dbReference type="Pfam" id="PF02826"/>
    </source>
</evidence>
<keyword evidence="4" id="KW-1185">Reference proteome</keyword>
<dbReference type="Proteomes" id="UP000632659">
    <property type="component" value="Unassembled WGS sequence"/>
</dbReference>
<reference evidence="3" key="1">
    <citation type="submission" date="2020-08" db="EMBL/GenBank/DDBJ databases">
        <title>Genome public.</title>
        <authorList>
            <person name="Liu C."/>
            <person name="Sun Q."/>
        </authorList>
    </citation>
    <scope>NUCLEOTIDE SEQUENCE</scope>
    <source>
        <strain evidence="3">NSJ-15</strain>
    </source>
</reference>
<organism evidence="3 4">
    <name type="scientific">Massiliimalia timonensis</name>
    <dbReference type="NCBI Taxonomy" id="1987501"/>
    <lineage>
        <taxon>Bacteria</taxon>
        <taxon>Bacillati</taxon>
        <taxon>Bacillota</taxon>
        <taxon>Clostridia</taxon>
        <taxon>Eubacteriales</taxon>
        <taxon>Oscillospiraceae</taxon>
        <taxon>Massiliimalia</taxon>
    </lineage>
</organism>